<feature type="transmembrane region" description="Helical" evidence="1">
    <location>
        <begin position="389"/>
        <end position="409"/>
    </location>
</feature>
<dbReference type="Gene3D" id="3.30.70.1320">
    <property type="entry name" value="Multidrug efflux transporter AcrB pore domain like"/>
    <property type="match status" value="1"/>
</dbReference>
<protein>
    <submittedName>
        <fullName evidence="2">Multidrug ABC transporter</fullName>
    </submittedName>
</protein>
<feature type="transmembrane region" description="Helical" evidence="1">
    <location>
        <begin position="916"/>
        <end position="939"/>
    </location>
</feature>
<dbReference type="AlphaFoldDB" id="A0A7I8DCK9"/>
<dbReference type="SUPFAM" id="SSF82714">
    <property type="entry name" value="Multidrug efflux transporter AcrB TolC docking domain, DN and DC subdomains"/>
    <property type="match status" value="2"/>
</dbReference>
<evidence type="ECO:0000256" key="1">
    <source>
        <dbReference type="SAM" id="Phobius"/>
    </source>
</evidence>
<dbReference type="SUPFAM" id="SSF82693">
    <property type="entry name" value="Multidrug efflux transporter AcrB pore domain, PN1, PN2, PC1 and PC2 subdomains"/>
    <property type="match status" value="3"/>
</dbReference>
<dbReference type="RefSeq" id="WP_200758223.1">
    <property type="nucleotide sequence ID" value="NZ_AP023366.1"/>
</dbReference>
<feature type="transmembrane region" description="Helical" evidence="1">
    <location>
        <begin position="993"/>
        <end position="1019"/>
    </location>
</feature>
<dbReference type="Gene3D" id="3.30.70.1440">
    <property type="entry name" value="Multidrug efflux transporter AcrB pore domain"/>
    <property type="match status" value="1"/>
</dbReference>
<feature type="transmembrane region" description="Helical" evidence="1">
    <location>
        <begin position="358"/>
        <end position="377"/>
    </location>
</feature>
<feature type="transmembrane region" description="Helical" evidence="1">
    <location>
        <begin position="12"/>
        <end position="32"/>
    </location>
</feature>
<dbReference type="KEGG" id="eff:skT53_27990"/>
<dbReference type="PANTHER" id="PTHR32063">
    <property type="match status" value="1"/>
</dbReference>
<organism evidence="2 3">
    <name type="scientific">Effusibacillus dendaii</name>
    <dbReference type="NCBI Taxonomy" id="2743772"/>
    <lineage>
        <taxon>Bacteria</taxon>
        <taxon>Bacillati</taxon>
        <taxon>Bacillota</taxon>
        <taxon>Bacilli</taxon>
        <taxon>Bacillales</taxon>
        <taxon>Alicyclobacillaceae</taxon>
        <taxon>Effusibacillus</taxon>
    </lineage>
</organism>
<name>A0A7I8DCK9_9BACL</name>
<feature type="transmembrane region" description="Helical" evidence="1">
    <location>
        <begin position="864"/>
        <end position="883"/>
    </location>
</feature>
<evidence type="ECO:0000313" key="2">
    <source>
        <dbReference type="EMBL" id="BCJ87814.1"/>
    </source>
</evidence>
<dbReference type="Pfam" id="PF00873">
    <property type="entry name" value="ACR_tran"/>
    <property type="match status" value="1"/>
</dbReference>
<feature type="transmembrane region" description="Helical" evidence="1">
    <location>
        <begin position="960"/>
        <end position="981"/>
    </location>
</feature>
<feature type="transmembrane region" description="Helical" evidence="1">
    <location>
        <begin position="890"/>
        <end position="910"/>
    </location>
</feature>
<evidence type="ECO:0000313" key="3">
    <source>
        <dbReference type="Proteomes" id="UP000593802"/>
    </source>
</evidence>
<reference evidence="2 3" key="1">
    <citation type="submission" date="2020-08" db="EMBL/GenBank/DDBJ databases">
        <title>Complete Genome Sequence of Effusibacillus dendaii Strain skT53, Isolated from Farmland soil.</title>
        <authorList>
            <person name="Konishi T."/>
            <person name="Kawasaki H."/>
        </authorList>
    </citation>
    <scope>NUCLEOTIDE SEQUENCE [LARGE SCALE GENOMIC DNA]</scope>
    <source>
        <strain evidence="3">skT53</strain>
    </source>
</reference>
<keyword evidence="1" id="KW-0472">Membrane</keyword>
<dbReference type="Proteomes" id="UP000593802">
    <property type="component" value="Chromosome"/>
</dbReference>
<keyword evidence="3" id="KW-1185">Reference proteome</keyword>
<dbReference type="InterPro" id="IPR027463">
    <property type="entry name" value="AcrB_DN_DC_subdom"/>
</dbReference>
<dbReference type="Gene3D" id="3.30.2090.10">
    <property type="entry name" value="Multidrug efflux transporter AcrB TolC docking domain, DN and DC subdomains"/>
    <property type="match status" value="2"/>
</dbReference>
<dbReference type="PANTHER" id="PTHR32063:SF0">
    <property type="entry name" value="SWARMING MOTILITY PROTEIN SWRC"/>
    <property type="match status" value="1"/>
</dbReference>
<dbReference type="PRINTS" id="PR00702">
    <property type="entry name" value="ACRIFLAVINRP"/>
</dbReference>
<dbReference type="Gene3D" id="1.20.1640.10">
    <property type="entry name" value="Multidrug efflux transporter AcrB transmembrane domain"/>
    <property type="match status" value="2"/>
</dbReference>
<dbReference type="SUPFAM" id="SSF82866">
    <property type="entry name" value="Multidrug efflux transporter AcrB transmembrane domain"/>
    <property type="match status" value="2"/>
</dbReference>
<sequence>MKIANFSIERPVTISMIMVVLLILGFISIPLLRVDLYPNLQIPVAVVSTSWPGASPDEVEQQISKRIESAMATVPNVKEVDSTSQQGSSRVVVRFNYGVDLQQATNDMRDKLDRVRRQLPTDVDTPTVTRIDPNSAPIITLSLSGNMDPVELNRLANDVLQPRLSRLDGVAAVNITGGKKREIDISLDPGKMQAYGLTINQVTQALQSDNTSADAGSVKQGDREFSLHMNGDFLNVNDIGNVPIRLSSGNQIFLKDIATIQDTFAEVTQLARMNGQTSVSLDITKVSDGNTVQVAQNVRNLIPQLQSMLPKTVKITVVSDQSTFINSSINTVLEHTVMGAGLSIIVLYLFLRRIRTTLVIGVVIPISIISTFSLMYFSNQTINTVTLGGLALGLGSLVDFAVVVIESIFRYRNQGHNAKDAAKLGTAEVGTAVMASALSQIAVFAPIAFTQGLATQLFGPLALTVSFSHVAALFGALTLVPMLASRLLPQVDEEEEDDQKPVKWYNLMAKFQRGIHRLNRWYGRLLKWALGHRKTVISATIAMFVASLAMIPLIGFELTPTTDQGQFRVNIQMATGTQLDTTNKVVMQVESIIQKIPEVTTVFTQVGGGGGAFATASTYRGNISVNLVNKSARTRSTDQVVEEVRQKTANIVGAKINVSAVSSSGRFGRGGAPIQVQITGDDPNVMAKIGDMVIQAVSSVKGTRNVQNSADRQIPQYQMTINRDRASQYGLTVGQIVTAVRTAFQGTTATQFRAADNAIDVIVKYPQDFGKQYENLSRMTVAASNGAQVPLLDVVTVTPGVGPAVINRTNQLRTVTIESDLFNANQGKVQQEIQQKLDELPVPDGYTVSLGGQTNDLNDSFKSLGLAMPLAIVLIYIVMASQFESLFSPFIIMFSLPPTFVGAALGLLLTGRSLSINALTGMIMLLGIVVNNAIVLVDYTNQLRKKGLDRNEAILQAGPVRLRPILMTTATTVLAMLPLVIGFGEGAETQAPMATVVAFGLTFSTMVTLVLVPVVYSLFDDFGKYLSRKFKSIFRRKQPVAETNQSV</sequence>
<gene>
    <name evidence="2" type="ORF">skT53_27990</name>
</gene>
<keyword evidence="1" id="KW-1133">Transmembrane helix</keyword>
<proteinExistence type="predicted"/>
<dbReference type="GO" id="GO:0042910">
    <property type="term" value="F:xenobiotic transmembrane transporter activity"/>
    <property type="evidence" value="ECO:0007669"/>
    <property type="project" value="TreeGrafter"/>
</dbReference>
<accession>A0A7I8DCK9</accession>
<keyword evidence="1" id="KW-0812">Transmembrane</keyword>
<dbReference type="EMBL" id="AP023366">
    <property type="protein sequence ID" value="BCJ87814.1"/>
    <property type="molecule type" value="Genomic_DNA"/>
</dbReference>
<dbReference type="InterPro" id="IPR001036">
    <property type="entry name" value="Acrflvin-R"/>
</dbReference>
<feature type="transmembrane region" description="Helical" evidence="1">
    <location>
        <begin position="332"/>
        <end position="351"/>
    </location>
</feature>
<dbReference type="Gene3D" id="3.30.70.1430">
    <property type="entry name" value="Multidrug efflux transporter AcrB pore domain"/>
    <property type="match status" value="2"/>
</dbReference>
<dbReference type="GO" id="GO:0005886">
    <property type="term" value="C:plasma membrane"/>
    <property type="evidence" value="ECO:0007669"/>
    <property type="project" value="TreeGrafter"/>
</dbReference>
<feature type="transmembrane region" description="Helical" evidence="1">
    <location>
        <begin position="461"/>
        <end position="480"/>
    </location>
</feature>
<feature type="transmembrane region" description="Helical" evidence="1">
    <location>
        <begin position="536"/>
        <end position="556"/>
    </location>
</feature>